<dbReference type="PROSITE" id="PS51349">
    <property type="entry name" value="FMN_HYDROXY_ACID_DH_2"/>
    <property type="match status" value="1"/>
</dbReference>
<evidence type="ECO:0000256" key="5">
    <source>
        <dbReference type="ARBA" id="ARBA00024042"/>
    </source>
</evidence>
<gene>
    <name evidence="7" type="ORF">LWF01_16635</name>
</gene>
<protein>
    <submittedName>
        <fullName evidence="7">Alpha-hydroxy acid oxidase</fullName>
        <ecNumber evidence="7">1.-.-.-</ecNumber>
    </submittedName>
</protein>
<evidence type="ECO:0000256" key="4">
    <source>
        <dbReference type="ARBA" id="ARBA00023002"/>
    </source>
</evidence>
<dbReference type="InterPro" id="IPR012133">
    <property type="entry name" value="Alpha-hydoxy_acid_DH_FMN"/>
</dbReference>
<dbReference type="Gene3D" id="3.20.20.70">
    <property type="entry name" value="Aldolase class I"/>
    <property type="match status" value="1"/>
</dbReference>
<keyword evidence="4 7" id="KW-0560">Oxidoreductase</keyword>
<dbReference type="InterPro" id="IPR008259">
    <property type="entry name" value="FMN_hydac_DH_AS"/>
</dbReference>
<dbReference type="InterPro" id="IPR000262">
    <property type="entry name" value="FMN-dep_DH"/>
</dbReference>
<evidence type="ECO:0000259" key="6">
    <source>
        <dbReference type="PROSITE" id="PS51349"/>
    </source>
</evidence>
<dbReference type="Pfam" id="PF01070">
    <property type="entry name" value="FMN_dh"/>
    <property type="match status" value="1"/>
</dbReference>
<dbReference type="RefSeq" id="WP_349638489.1">
    <property type="nucleotide sequence ID" value="NZ_CP090958.1"/>
</dbReference>
<evidence type="ECO:0000313" key="8">
    <source>
        <dbReference type="Proteomes" id="UP001209083"/>
    </source>
</evidence>
<dbReference type="EMBL" id="CP090958">
    <property type="protein sequence ID" value="WGW11699.1"/>
    <property type="molecule type" value="Genomic_DNA"/>
</dbReference>
<dbReference type="PROSITE" id="PS00557">
    <property type="entry name" value="FMN_HYDROXY_ACID_DH_1"/>
    <property type="match status" value="1"/>
</dbReference>
<keyword evidence="8" id="KW-1185">Reference proteome</keyword>
<keyword evidence="3" id="KW-0288">FMN</keyword>
<keyword evidence="2" id="KW-0285">Flavoprotein</keyword>
<dbReference type="InterPro" id="IPR013785">
    <property type="entry name" value="Aldolase_TIM"/>
</dbReference>
<dbReference type="PANTHER" id="PTHR10578:SF107">
    <property type="entry name" value="2-HYDROXYACID OXIDASE 1"/>
    <property type="match status" value="1"/>
</dbReference>
<name>A0ABY8QTK1_9MICO</name>
<dbReference type="PIRSF" id="PIRSF000138">
    <property type="entry name" value="Al-hdrx_acd_dh"/>
    <property type="match status" value="1"/>
</dbReference>
<comment type="cofactor">
    <cofactor evidence="1">
        <name>FMN</name>
        <dbReference type="ChEBI" id="CHEBI:58210"/>
    </cofactor>
</comment>
<feature type="domain" description="FMN hydroxy acid dehydrogenase" evidence="6">
    <location>
        <begin position="22"/>
        <end position="403"/>
    </location>
</feature>
<evidence type="ECO:0000313" key="7">
    <source>
        <dbReference type="EMBL" id="WGW11699.1"/>
    </source>
</evidence>
<dbReference type="GO" id="GO:0016491">
    <property type="term" value="F:oxidoreductase activity"/>
    <property type="evidence" value="ECO:0007669"/>
    <property type="project" value="UniProtKB-KW"/>
</dbReference>
<comment type="similarity">
    <text evidence="5">Belongs to the FMN-dependent alpha-hydroxy acid dehydrogenase family.</text>
</comment>
<dbReference type="SUPFAM" id="SSF51395">
    <property type="entry name" value="FMN-linked oxidoreductases"/>
    <property type="match status" value="1"/>
</dbReference>
<evidence type="ECO:0000256" key="2">
    <source>
        <dbReference type="ARBA" id="ARBA00022630"/>
    </source>
</evidence>
<dbReference type="InterPro" id="IPR037396">
    <property type="entry name" value="FMN_HAD"/>
</dbReference>
<evidence type="ECO:0000256" key="1">
    <source>
        <dbReference type="ARBA" id="ARBA00001917"/>
    </source>
</evidence>
<organism evidence="7 8">
    <name type="scientific">Saxibacter everestensis</name>
    <dbReference type="NCBI Taxonomy" id="2909229"/>
    <lineage>
        <taxon>Bacteria</taxon>
        <taxon>Bacillati</taxon>
        <taxon>Actinomycetota</taxon>
        <taxon>Actinomycetes</taxon>
        <taxon>Micrococcales</taxon>
        <taxon>Brevibacteriaceae</taxon>
        <taxon>Saxibacter</taxon>
    </lineage>
</organism>
<dbReference type="CDD" id="cd02809">
    <property type="entry name" value="alpha_hydroxyacid_oxid_FMN"/>
    <property type="match status" value="1"/>
</dbReference>
<reference evidence="7 8" key="1">
    <citation type="submission" date="2023-05" db="EMBL/GenBank/DDBJ databases">
        <title>Lithophilousrod everest ZFBP1038 complete genpme.</title>
        <authorList>
            <person name="Tian M."/>
        </authorList>
    </citation>
    <scope>NUCLEOTIDE SEQUENCE [LARGE SCALE GENOMIC DNA]</scope>
    <source>
        <strain evidence="7 8">ZFBP1038</strain>
    </source>
</reference>
<dbReference type="Proteomes" id="UP001209083">
    <property type="component" value="Chromosome"/>
</dbReference>
<dbReference type="PANTHER" id="PTHR10578">
    <property type="entry name" value="S -2-HYDROXY-ACID OXIDASE-RELATED"/>
    <property type="match status" value="1"/>
</dbReference>
<dbReference type="EC" id="1.-.-.-" evidence="7"/>
<accession>A0ABY8QTK1</accession>
<sequence length="407" mass="43790">MKVAEILSLVGKRNLVINPAKRRLLASHTVADLEKYARRKLPRSIFDYLQGGAGAERSLAANVEAFGRYSLVPRSLSDVSKVDTSVDLLGEQYDAPIGLAPTGYTRMLAPAGEPAVAAAAGAANLPYALSTMATTTLEDLTTACAPRNLWFQLYIFKDRSTTEDMIARADASGYRVLEIAIDSAVGGNRVRDRRNGLTIPPQLTLSSLIDIGRKPGYWTGVVTQPSLRFDNIAKSAPEFGGGSTAYINDQFDPSVSWSDIRKIRELWPGKLVIKGPVSPDDAQRCVDLGADGVQLSNHGGRQLDQLVPPVDMIADVRKAVGEDVTILMDSGVRTGVDVAIALALGADAVMIGRPYLWGLIAGGRAGVSHVIGLLRRDLEQTMALLGVTTLQELREQGPSIVRRFADR</sequence>
<proteinExistence type="inferred from homology"/>
<evidence type="ECO:0000256" key="3">
    <source>
        <dbReference type="ARBA" id="ARBA00022643"/>
    </source>
</evidence>